<dbReference type="STRING" id="579137.Metvu_1035"/>
<feature type="transmembrane region" description="Helical" evidence="1">
    <location>
        <begin position="12"/>
        <end position="28"/>
    </location>
</feature>
<dbReference type="HOGENOM" id="CLU_2820995_0_0_2"/>
<dbReference type="EMBL" id="CP001787">
    <property type="protein sequence ID" value="ACX72893.1"/>
    <property type="molecule type" value="Genomic_DNA"/>
</dbReference>
<dbReference type="Proteomes" id="UP000002063">
    <property type="component" value="Chromosome"/>
</dbReference>
<protein>
    <submittedName>
        <fullName evidence="2">Uncharacterized protein</fullName>
    </submittedName>
</protein>
<dbReference type="KEGG" id="mvu:Metvu_1035"/>
<proteinExistence type="predicted"/>
<organism evidence="2 3">
    <name type="scientific">Methanocaldococcus vulcanius (strain ATCC 700851 / DSM 12094 / M7)</name>
    <name type="common">Methanococcus vulcanius</name>
    <dbReference type="NCBI Taxonomy" id="579137"/>
    <lineage>
        <taxon>Archaea</taxon>
        <taxon>Methanobacteriati</taxon>
        <taxon>Methanobacteriota</taxon>
        <taxon>Methanomada group</taxon>
        <taxon>Methanococci</taxon>
        <taxon>Methanococcales</taxon>
        <taxon>Methanocaldococcaceae</taxon>
        <taxon>Methanocaldococcus</taxon>
    </lineage>
</organism>
<dbReference type="GeneID" id="8513372"/>
<gene>
    <name evidence="2" type="ordered locus">Metvu_1035</name>
</gene>
<name>C9RH41_METVM</name>
<keyword evidence="1" id="KW-0812">Transmembrane</keyword>
<dbReference type="RefSeq" id="WP_015733113.1">
    <property type="nucleotide sequence ID" value="NC_013407.1"/>
</dbReference>
<keyword evidence="3" id="KW-1185">Reference proteome</keyword>
<accession>C9RH41</accession>
<feature type="transmembrane region" description="Helical" evidence="1">
    <location>
        <begin position="40"/>
        <end position="58"/>
    </location>
</feature>
<reference evidence="2" key="1">
    <citation type="submission" date="2009-10" db="EMBL/GenBank/DDBJ databases">
        <title>Complete sequence of chromosome of Methanocaldococcus vulcanius M7.</title>
        <authorList>
            <consortium name="US DOE Joint Genome Institute"/>
            <person name="Lucas S."/>
            <person name="Copeland A."/>
            <person name="Lapidus A."/>
            <person name="Glavina del Rio T."/>
            <person name="Dalin E."/>
            <person name="Tice H."/>
            <person name="Bruce D."/>
            <person name="Goodwin L."/>
            <person name="Pitluck S."/>
            <person name="Lcollab F.I."/>
            <person name="Brettin T."/>
            <person name="Detter J.C."/>
            <person name="Han C."/>
            <person name="Tapia R."/>
            <person name="Kuske C.R."/>
            <person name="Schmutz J."/>
            <person name="Larimer F."/>
            <person name="Land M."/>
            <person name="Hauser L."/>
            <person name="Kyrpides N."/>
            <person name="Ovchinikova G."/>
            <person name="Sieprawska-Lupa M."/>
            <person name="Whitman W.B."/>
            <person name="Woyke T."/>
        </authorList>
    </citation>
    <scope>NUCLEOTIDE SEQUENCE [LARGE SCALE GENOMIC DNA]</scope>
    <source>
        <strain evidence="2">M7</strain>
    </source>
</reference>
<keyword evidence="1" id="KW-0472">Membrane</keyword>
<evidence type="ECO:0000313" key="2">
    <source>
        <dbReference type="EMBL" id="ACX72893.1"/>
    </source>
</evidence>
<keyword evidence="1" id="KW-1133">Transmembrane helix</keyword>
<dbReference type="AlphaFoldDB" id="C9RH41"/>
<evidence type="ECO:0000256" key="1">
    <source>
        <dbReference type="SAM" id="Phobius"/>
    </source>
</evidence>
<evidence type="ECO:0000313" key="3">
    <source>
        <dbReference type="Proteomes" id="UP000002063"/>
    </source>
</evidence>
<sequence>MPTIYKFLRNRELLVFGAGLGLGAYSMYELSDKSNKINKTVEMAIFFIILLIVGLYIAKRRKLVKL</sequence>